<keyword evidence="2 5" id="KW-0489">Methyltransferase</keyword>
<dbReference type="Gene3D" id="3.40.50.150">
    <property type="entry name" value="Vaccinia Virus protein VP39"/>
    <property type="match status" value="1"/>
</dbReference>
<keyword evidence="6" id="KW-1185">Reference proteome</keyword>
<accession>A0ABQ6K1L3</accession>
<dbReference type="Pfam" id="PF08241">
    <property type="entry name" value="Methyltransf_11"/>
    <property type="match status" value="1"/>
</dbReference>
<reference evidence="6" key="1">
    <citation type="journal article" date="2019" name="Int. J. Syst. Evol. Microbiol.">
        <title>The Global Catalogue of Microorganisms (GCM) 10K type strain sequencing project: providing services to taxonomists for standard genome sequencing and annotation.</title>
        <authorList>
            <consortium name="The Broad Institute Genomics Platform"/>
            <consortium name="The Broad Institute Genome Sequencing Center for Infectious Disease"/>
            <person name="Wu L."/>
            <person name="Ma J."/>
        </authorList>
    </citation>
    <scope>NUCLEOTIDE SEQUENCE [LARGE SCALE GENOMIC DNA]</scope>
    <source>
        <strain evidence="6">NBRC 108894</strain>
    </source>
</reference>
<dbReference type="RefSeq" id="WP_284252312.1">
    <property type="nucleotide sequence ID" value="NZ_BAAAQO010000003.1"/>
</dbReference>
<dbReference type="SUPFAM" id="SSF53335">
    <property type="entry name" value="S-adenosyl-L-methionine-dependent methyltransferases"/>
    <property type="match status" value="1"/>
</dbReference>
<dbReference type="EMBL" id="BSVB01000001">
    <property type="protein sequence ID" value="GMA93483.1"/>
    <property type="molecule type" value="Genomic_DNA"/>
</dbReference>
<name>A0ABQ6K1L3_9MICO</name>
<feature type="domain" description="Methyltransferase type 11" evidence="4">
    <location>
        <begin position="41"/>
        <end position="128"/>
    </location>
</feature>
<evidence type="ECO:0000313" key="6">
    <source>
        <dbReference type="Proteomes" id="UP001157034"/>
    </source>
</evidence>
<keyword evidence="3" id="KW-0808">Transferase</keyword>
<dbReference type="InterPro" id="IPR029063">
    <property type="entry name" value="SAM-dependent_MTases_sf"/>
</dbReference>
<dbReference type="PANTHER" id="PTHR44942:SF4">
    <property type="entry name" value="METHYLTRANSFERASE TYPE 11 DOMAIN-CONTAINING PROTEIN"/>
    <property type="match status" value="1"/>
</dbReference>
<dbReference type="InterPro" id="IPR051052">
    <property type="entry name" value="Diverse_substrate_MTase"/>
</dbReference>
<sequence length="242" mass="25517">MSGSRATSFHQAADAYARARPSYLPEAVAWMLPDAARRVADVGAGTGKLSAVIAATGRDVVAVDPDAGMLRKLEAEHPEIRTLVGSAEQLPLDDASVDAVAFGQAWHWVDPPAAAVEAARVLRPGGTLGLIWNVRDTRSGWAAELATIIDASDAEEFVERGGPVLGAPFGALETAEFAWQYPLTVDGLVDLVASRSATIQAAPDARAQLLDRVRELAERSAGSDGLLLLPYVTHVYRSAIPA</sequence>
<organism evidence="5 6">
    <name type="scientific">Pseudolysinimonas kribbensis</name>
    <dbReference type="NCBI Taxonomy" id="433641"/>
    <lineage>
        <taxon>Bacteria</taxon>
        <taxon>Bacillati</taxon>
        <taxon>Actinomycetota</taxon>
        <taxon>Actinomycetes</taxon>
        <taxon>Micrococcales</taxon>
        <taxon>Microbacteriaceae</taxon>
        <taxon>Pseudolysinimonas</taxon>
    </lineage>
</organism>
<gene>
    <name evidence="5" type="ORF">GCM10025881_03070</name>
</gene>
<dbReference type="Proteomes" id="UP001157034">
    <property type="component" value="Unassembled WGS sequence"/>
</dbReference>
<comment type="similarity">
    <text evidence="1">Belongs to the methyltransferase superfamily.</text>
</comment>
<dbReference type="GO" id="GO:0032259">
    <property type="term" value="P:methylation"/>
    <property type="evidence" value="ECO:0007669"/>
    <property type="project" value="UniProtKB-KW"/>
</dbReference>
<dbReference type="GO" id="GO:0008168">
    <property type="term" value="F:methyltransferase activity"/>
    <property type="evidence" value="ECO:0007669"/>
    <property type="project" value="UniProtKB-KW"/>
</dbReference>
<evidence type="ECO:0000259" key="4">
    <source>
        <dbReference type="Pfam" id="PF08241"/>
    </source>
</evidence>
<evidence type="ECO:0000313" key="5">
    <source>
        <dbReference type="EMBL" id="GMA93483.1"/>
    </source>
</evidence>
<dbReference type="InterPro" id="IPR013216">
    <property type="entry name" value="Methyltransf_11"/>
</dbReference>
<proteinExistence type="inferred from homology"/>
<protein>
    <submittedName>
        <fullName evidence="5">Methyltransferase</fullName>
    </submittedName>
</protein>
<comment type="caution">
    <text evidence="5">The sequence shown here is derived from an EMBL/GenBank/DDBJ whole genome shotgun (WGS) entry which is preliminary data.</text>
</comment>
<dbReference type="CDD" id="cd02440">
    <property type="entry name" value="AdoMet_MTases"/>
    <property type="match status" value="1"/>
</dbReference>
<evidence type="ECO:0000256" key="3">
    <source>
        <dbReference type="ARBA" id="ARBA00022679"/>
    </source>
</evidence>
<evidence type="ECO:0000256" key="2">
    <source>
        <dbReference type="ARBA" id="ARBA00022603"/>
    </source>
</evidence>
<evidence type="ECO:0000256" key="1">
    <source>
        <dbReference type="ARBA" id="ARBA00008361"/>
    </source>
</evidence>
<dbReference type="PANTHER" id="PTHR44942">
    <property type="entry name" value="METHYLTRANSF_11 DOMAIN-CONTAINING PROTEIN"/>
    <property type="match status" value="1"/>
</dbReference>